<dbReference type="InterPro" id="IPR010708">
    <property type="entry name" value="5'(3')-deoxyribonucleotidase"/>
</dbReference>
<dbReference type="PANTHER" id="PTHR35134">
    <property type="entry name" value="NUCLEOTIDASE YQFW-RELATED"/>
    <property type="match status" value="1"/>
</dbReference>
<dbReference type="InterPro" id="IPR052419">
    <property type="entry name" value="5_3-deoxyribonucleotidase-like"/>
</dbReference>
<dbReference type="Proteomes" id="UP001222800">
    <property type="component" value="Chromosome"/>
</dbReference>
<dbReference type="PANTHER" id="PTHR35134:SF2">
    <property type="entry name" value="NUCLEOTIDASE YQFW-RELATED"/>
    <property type="match status" value="1"/>
</dbReference>
<dbReference type="InterPro" id="IPR036412">
    <property type="entry name" value="HAD-like_sf"/>
</dbReference>
<dbReference type="InterPro" id="IPR023214">
    <property type="entry name" value="HAD_sf"/>
</dbReference>
<organism evidence="4 5">
    <name type="scientific">Tepidibacter hydrothermalis</name>
    <dbReference type="NCBI Taxonomy" id="3036126"/>
    <lineage>
        <taxon>Bacteria</taxon>
        <taxon>Bacillati</taxon>
        <taxon>Bacillota</taxon>
        <taxon>Clostridia</taxon>
        <taxon>Peptostreptococcales</taxon>
        <taxon>Peptostreptococcaceae</taxon>
        <taxon>Tepidibacter</taxon>
    </lineage>
</organism>
<evidence type="ECO:0000313" key="5">
    <source>
        <dbReference type="Proteomes" id="UP001222800"/>
    </source>
</evidence>
<keyword evidence="5" id="KW-1185">Reference proteome</keyword>
<dbReference type="InterPro" id="IPR009206">
    <property type="entry name" value="Nucleotidase_putative"/>
</dbReference>
<comment type="similarity">
    <text evidence="1 3">Belongs to the 5'(3')-deoxyribonucleotidase family.</text>
</comment>
<keyword evidence="2 3" id="KW-0378">Hydrolase</keyword>
<gene>
    <name evidence="4" type="ORF">P4S50_08585</name>
</gene>
<dbReference type="Pfam" id="PF06941">
    <property type="entry name" value="NT5C"/>
    <property type="match status" value="1"/>
</dbReference>
<protein>
    <recommendedName>
        <fullName evidence="3">Nucleotidase</fullName>
        <ecNumber evidence="3">3.1.3.-</ecNumber>
    </recommendedName>
</protein>
<dbReference type="EC" id="3.1.3.-" evidence="3"/>
<evidence type="ECO:0000256" key="3">
    <source>
        <dbReference type="PIRNR" id="PIRNR021362"/>
    </source>
</evidence>
<evidence type="ECO:0000256" key="2">
    <source>
        <dbReference type="ARBA" id="ARBA00022801"/>
    </source>
</evidence>
<dbReference type="SUPFAM" id="SSF56784">
    <property type="entry name" value="HAD-like"/>
    <property type="match status" value="1"/>
</dbReference>
<reference evidence="4 5" key="1">
    <citation type="submission" date="2023-03" db="EMBL/GenBank/DDBJ databases">
        <title>Complete genome sequence of Tepidibacter sp. SWIR-1, isolated from a deep-sea hydrothermal vent.</title>
        <authorList>
            <person name="Li X."/>
        </authorList>
    </citation>
    <scope>NUCLEOTIDE SEQUENCE [LARGE SCALE GENOMIC DNA]</scope>
    <source>
        <strain evidence="4 5">SWIR-1</strain>
    </source>
</reference>
<evidence type="ECO:0000313" key="4">
    <source>
        <dbReference type="EMBL" id="WFD12121.1"/>
    </source>
</evidence>
<dbReference type="PIRSF" id="PIRSF021362">
    <property type="entry name" value="UCP021362_HAD"/>
    <property type="match status" value="1"/>
</dbReference>
<dbReference type="Gene3D" id="3.40.50.1000">
    <property type="entry name" value="HAD superfamily/HAD-like"/>
    <property type="match status" value="1"/>
</dbReference>
<evidence type="ECO:0000256" key="1">
    <source>
        <dbReference type="ARBA" id="ARBA00009589"/>
    </source>
</evidence>
<name>A0ABY8EH85_9FIRM</name>
<proteinExistence type="inferred from homology"/>
<sequence length="191" mass="22801">MGKLNICIDIDGTITNAYYWIPFANKYFNKDIKEEDVTLYEMHEVFNVPKEKYTKFYNKYIREIHEAAVLREDVKPIVDKLSQENNLYFVTARDKRVEDITINFLKDNKIPYNDLFLLGNHYKVDKAIELSCDVFIEDNYSNAIQLSESGFDVILIDTYYNRKKLNDKITRVKTWDEIYNIIMNKYLQKVS</sequence>
<accession>A0ABY8EH85</accession>
<dbReference type="RefSeq" id="WP_277734403.1">
    <property type="nucleotide sequence ID" value="NZ_CP120733.1"/>
</dbReference>
<dbReference type="EMBL" id="CP120733">
    <property type="protein sequence ID" value="WFD12121.1"/>
    <property type="molecule type" value="Genomic_DNA"/>
</dbReference>